<evidence type="ECO:0000313" key="3">
    <source>
        <dbReference type="EMBL" id="ATY30777.1"/>
    </source>
</evidence>
<gene>
    <name evidence="3" type="ORF">CVN68_01180</name>
</gene>
<dbReference type="AlphaFoldDB" id="A0A2K8MA92"/>
<feature type="domain" description="DUF4328" evidence="2">
    <location>
        <begin position="51"/>
        <end position="176"/>
    </location>
</feature>
<evidence type="ECO:0000256" key="1">
    <source>
        <dbReference type="SAM" id="Phobius"/>
    </source>
</evidence>
<organism evidence="3 4">
    <name type="scientific">Sphingomonas psychrotolerans</name>
    <dbReference type="NCBI Taxonomy" id="1327635"/>
    <lineage>
        <taxon>Bacteria</taxon>
        <taxon>Pseudomonadati</taxon>
        <taxon>Pseudomonadota</taxon>
        <taxon>Alphaproteobacteria</taxon>
        <taxon>Sphingomonadales</taxon>
        <taxon>Sphingomonadaceae</taxon>
        <taxon>Sphingomonas</taxon>
    </lineage>
</organism>
<sequence length="196" mass="21218">MGIRDLRILTLIVAAMVALEALSTPIILLAAALFPEGYMENVVPIASQVDFAVSVFTLLTYAVFGRWIYVAGRNLVEAGYQDLEFTPGSRIWWFAVPIANFVKPYQGMRELWNASHGESDYTIGNGLVGAWWALWLGHGFLATILRIAAGPDAGTGPLWFQSAADIAVAVVAIIMLCSIAEAQRKLGTGQLAEVFA</sequence>
<keyword evidence="1" id="KW-0472">Membrane</keyword>
<keyword evidence="1" id="KW-1133">Transmembrane helix</keyword>
<dbReference type="RefSeq" id="WP_100280589.1">
    <property type="nucleotide sequence ID" value="NZ_CP024923.1"/>
</dbReference>
<feature type="transmembrane region" description="Helical" evidence="1">
    <location>
        <begin position="127"/>
        <end position="147"/>
    </location>
</feature>
<accession>A0A2K8MA92</accession>
<dbReference type="Pfam" id="PF14219">
    <property type="entry name" value="DUF4328"/>
    <property type="match status" value="1"/>
</dbReference>
<reference evidence="3 4" key="1">
    <citation type="submission" date="2017-11" db="EMBL/GenBank/DDBJ databases">
        <title>Complete genome sequence of Sphingomonas sp. Strain Cra20, a psychrotolerant potential plant growth promoting rhizobacteria.</title>
        <authorList>
            <person name="Luo Y."/>
        </authorList>
    </citation>
    <scope>NUCLEOTIDE SEQUENCE [LARGE SCALE GENOMIC DNA]</scope>
    <source>
        <strain evidence="3 4">Cra20</strain>
    </source>
</reference>
<dbReference type="Proteomes" id="UP000229081">
    <property type="component" value="Chromosome"/>
</dbReference>
<name>A0A2K8MA92_9SPHN</name>
<dbReference type="OrthoDB" id="4174975at2"/>
<protein>
    <recommendedName>
        <fullName evidence="2">DUF4328 domain-containing protein</fullName>
    </recommendedName>
</protein>
<feature type="transmembrane region" description="Helical" evidence="1">
    <location>
        <begin position="159"/>
        <end position="180"/>
    </location>
</feature>
<dbReference type="KEGG" id="sphc:CVN68_01180"/>
<evidence type="ECO:0000259" key="2">
    <source>
        <dbReference type="Pfam" id="PF14219"/>
    </source>
</evidence>
<evidence type="ECO:0000313" key="4">
    <source>
        <dbReference type="Proteomes" id="UP000229081"/>
    </source>
</evidence>
<keyword evidence="1" id="KW-0812">Transmembrane</keyword>
<feature type="transmembrane region" description="Helical" evidence="1">
    <location>
        <begin position="12"/>
        <end position="33"/>
    </location>
</feature>
<feature type="transmembrane region" description="Helical" evidence="1">
    <location>
        <begin position="45"/>
        <end position="64"/>
    </location>
</feature>
<proteinExistence type="predicted"/>
<keyword evidence="4" id="KW-1185">Reference proteome</keyword>
<dbReference type="EMBL" id="CP024923">
    <property type="protein sequence ID" value="ATY30777.1"/>
    <property type="molecule type" value="Genomic_DNA"/>
</dbReference>
<dbReference type="InterPro" id="IPR025565">
    <property type="entry name" value="DUF4328"/>
</dbReference>